<dbReference type="InterPro" id="IPR025399">
    <property type="entry name" value="DUF4372"/>
</dbReference>
<evidence type="ECO:0000259" key="7">
    <source>
        <dbReference type="Pfam" id="PF14294"/>
    </source>
</evidence>
<evidence type="ECO:0000256" key="1">
    <source>
        <dbReference type="ARBA" id="ARBA00010075"/>
    </source>
</evidence>
<evidence type="ECO:0000256" key="4">
    <source>
        <dbReference type="ARBA" id="ARBA00023172"/>
    </source>
</evidence>
<dbReference type="Pfam" id="PF14294">
    <property type="entry name" value="DUF4372"/>
    <property type="match status" value="1"/>
</dbReference>
<dbReference type="NCBIfam" id="NF033592">
    <property type="entry name" value="transpos_IS4_1"/>
    <property type="match status" value="1"/>
</dbReference>
<dbReference type="InterPro" id="IPR047952">
    <property type="entry name" value="Transpos_IS4"/>
</dbReference>
<evidence type="ECO:0000313" key="8">
    <source>
        <dbReference type="EMBL" id="MPM83178.1"/>
    </source>
</evidence>
<keyword evidence="5" id="KW-0472">Membrane</keyword>
<comment type="similarity">
    <text evidence="1">Belongs to the transposase 11 family.</text>
</comment>
<feature type="domain" description="DUF4372" evidence="7">
    <location>
        <begin position="4"/>
        <end position="76"/>
    </location>
</feature>
<keyword evidence="5" id="KW-1133">Transmembrane helix</keyword>
<protein>
    <submittedName>
        <fullName evidence="8">IS4 family transposase ISDar2</fullName>
    </submittedName>
</protein>
<dbReference type="EMBL" id="VSSQ01032042">
    <property type="protein sequence ID" value="MPM83178.1"/>
    <property type="molecule type" value="Genomic_DNA"/>
</dbReference>
<keyword evidence="3" id="KW-0238">DNA-binding</keyword>
<dbReference type="PANTHER" id="PTHR33258:SF1">
    <property type="entry name" value="TRANSPOSASE INSL FOR INSERTION SEQUENCE ELEMENT IS186A-RELATED"/>
    <property type="match status" value="1"/>
</dbReference>
<evidence type="ECO:0000256" key="5">
    <source>
        <dbReference type="SAM" id="Phobius"/>
    </source>
</evidence>
<feature type="domain" description="Transposase IS4-like" evidence="6">
    <location>
        <begin position="124"/>
        <end position="333"/>
    </location>
</feature>
<proteinExistence type="inferred from homology"/>
<dbReference type="GO" id="GO:0003677">
    <property type="term" value="F:DNA binding"/>
    <property type="evidence" value="ECO:0007669"/>
    <property type="project" value="UniProtKB-KW"/>
</dbReference>
<dbReference type="PANTHER" id="PTHR33258">
    <property type="entry name" value="TRANSPOSASE INSL FOR INSERTION SEQUENCE ELEMENT IS186A-RELATED"/>
    <property type="match status" value="1"/>
</dbReference>
<comment type="caution">
    <text evidence="8">The sequence shown here is derived from an EMBL/GenBank/DDBJ whole genome shotgun (WGS) entry which is preliminary data.</text>
</comment>
<dbReference type="SUPFAM" id="SSF53098">
    <property type="entry name" value="Ribonuclease H-like"/>
    <property type="match status" value="1"/>
</dbReference>
<keyword evidence="5" id="KW-0812">Transmembrane</keyword>
<dbReference type="InterPro" id="IPR002559">
    <property type="entry name" value="Transposase_11"/>
</dbReference>
<name>A0A645D292_9ZZZZ</name>
<evidence type="ECO:0000256" key="3">
    <source>
        <dbReference type="ARBA" id="ARBA00023125"/>
    </source>
</evidence>
<keyword evidence="4" id="KW-0233">DNA recombination</keyword>
<evidence type="ECO:0000256" key="2">
    <source>
        <dbReference type="ARBA" id="ARBA00022578"/>
    </source>
</evidence>
<dbReference type="Pfam" id="PF01609">
    <property type="entry name" value="DDE_Tnp_1"/>
    <property type="match status" value="1"/>
</dbReference>
<accession>A0A645D292</accession>
<evidence type="ECO:0000259" key="6">
    <source>
        <dbReference type="Pfam" id="PF01609"/>
    </source>
</evidence>
<sequence length="391" mass="46094">MNSGKTVFSQLMSMIPEHEFDKCVARYNGNHRVRKFSCRDHFYVMSFAQLTQRESLRDIENCLTALSGKLYHCGIKHSVPRNTLAKANELRDWRIYSDFAQVLIDIARPLYQDDKGFRLDMDNLVYAFDSSTISLCLTLCPWATFREHKGGVKMHTLLDIRSQLPVFVHLTDASVHDVNVLDKLHVEPAAIYVMDKGYVDFYRLFNLIHQKRAFFVTRAKDNMVFRVISENQVDQQTGVISDQYIKLTGYKVSKEYPEKIRMIIYEDFSTGVVYRFLTNNFEFHSITISELYRERWSVELFFKWIKQHLRIKSFYGTSRNAVYAQIWIAICTFLLIAIAKKRYKIEQSLYTFSQTLGLTLFEKMPINEIFNKSVNERISEKYPMLFNINDF</sequence>
<dbReference type="GO" id="GO:0006313">
    <property type="term" value="P:DNA transposition"/>
    <property type="evidence" value="ECO:0007669"/>
    <property type="project" value="InterPro"/>
</dbReference>
<feature type="transmembrane region" description="Helical" evidence="5">
    <location>
        <begin position="321"/>
        <end position="339"/>
    </location>
</feature>
<dbReference type="AlphaFoldDB" id="A0A645D292"/>
<organism evidence="8">
    <name type="scientific">bioreactor metagenome</name>
    <dbReference type="NCBI Taxonomy" id="1076179"/>
    <lineage>
        <taxon>unclassified sequences</taxon>
        <taxon>metagenomes</taxon>
        <taxon>ecological metagenomes</taxon>
    </lineage>
</organism>
<gene>
    <name evidence="8" type="ORF">SDC9_130241</name>
</gene>
<reference evidence="8" key="1">
    <citation type="submission" date="2019-08" db="EMBL/GenBank/DDBJ databases">
        <authorList>
            <person name="Kucharzyk K."/>
            <person name="Murdoch R.W."/>
            <person name="Higgins S."/>
            <person name="Loffler F."/>
        </authorList>
    </citation>
    <scope>NUCLEOTIDE SEQUENCE</scope>
</reference>
<keyword evidence="2" id="KW-0815">Transposition</keyword>
<dbReference type="InterPro" id="IPR012337">
    <property type="entry name" value="RNaseH-like_sf"/>
</dbReference>
<dbReference type="GO" id="GO:0004803">
    <property type="term" value="F:transposase activity"/>
    <property type="evidence" value="ECO:0007669"/>
    <property type="project" value="InterPro"/>
</dbReference>